<dbReference type="Gene3D" id="3.40.50.1400">
    <property type="match status" value="1"/>
</dbReference>
<reference evidence="4" key="1">
    <citation type="submission" date="2016-03" db="EMBL/GenBank/DDBJ databases">
        <authorList>
            <person name="Heylen K."/>
            <person name="De Vos P."/>
            <person name="Vekeman B."/>
        </authorList>
    </citation>
    <scope>NUCLEOTIDE SEQUENCE [LARGE SCALE GENOMIC DNA]</scope>
    <source>
        <strain evidence="4">R-45383</strain>
    </source>
</reference>
<name>A0A177NGW1_9GAMM</name>
<evidence type="ECO:0000256" key="1">
    <source>
        <dbReference type="ARBA" id="ARBA00022723"/>
    </source>
</evidence>
<dbReference type="OrthoDB" id="9797895at2"/>
<keyword evidence="4" id="KW-1185">Reference proteome</keyword>
<keyword evidence="2" id="KW-0456">Lyase</keyword>
<dbReference type="EMBL" id="LUUK01000182">
    <property type="protein sequence ID" value="OAI16864.1"/>
    <property type="molecule type" value="Genomic_DNA"/>
</dbReference>
<organism evidence="3 4">
    <name type="scientific">Methylomonas koyamae</name>
    <dbReference type="NCBI Taxonomy" id="702114"/>
    <lineage>
        <taxon>Bacteria</taxon>
        <taxon>Pseudomonadati</taxon>
        <taxon>Pseudomonadota</taxon>
        <taxon>Gammaproteobacteria</taxon>
        <taxon>Methylococcales</taxon>
        <taxon>Methylococcaceae</taxon>
        <taxon>Methylomonas</taxon>
    </lineage>
</organism>
<dbReference type="SUPFAM" id="SSF53800">
    <property type="entry name" value="Chelatase"/>
    <property type="match status" value="1"/>
</dbReference>
<evidence type="ECO:0000313" key="4">
    <source>
        <dbReference type="Proteomes" id="UP000077628"/>
    </source>
</evidence>
<dbReference type="AlphaFoldDB" id="A0A177NGW1"/>
<protein>
    <submittedName>
        <fullName evidence="3">Cobalamin biosynthesis protein CbiX</fullName>
    </submittedName>
</protein>
<dbReference type="STRING" id="702114.A1355_08915"/>
<dbReference type="PANTHER" id="PTHR33542:SF3">
    <property type="entry name" value="SIROHYDROCHLORIN FERROCHELATASE, CHLOROPLASTIC"/>
    <property type="match status" value="1"/>
</dbReference>
<dbReference type="InterPro" id="IPR050963">
    <property type="entry name" value="Sirohydro_Cobaltochel/CbiX"/>
</dbReference>
<dbReference type="Proteomes" id="UP000077628">
    <property type="component" value="Unassembled WGS sequence"/>
</dbReference>
<proteinExistence type="predicted"/>
<dbReference type="GO" id="GO:0046872">
    <property type="term" value="F:metal ion binding"/>
    <property type="evidence" value="ECO:0007669"/>
    <property type="project" value="UniProtKB-KW"/>
</dbReference>
<accession>A0A177NGW1</accession>
<dbReference type="InterPro" id="IPR002762">
    <property type="entry name" value="CbiX-like"/>
</dbReference>
<evidence type="ECO:0000256" key="2">
    <source>
        <dbReference type="ARBA" id="ARBA00023239"/>
    </source>
</evidence>
<keyword evidence="1" id="KW-0479">Metal-binding</keyword>
<dbReference type="CDD" id="cd03416">
    <property type="entry name" value="CbiX_SirB_N"/>
    <property type="match status" value="1"/>
</dbReference>
<dbReference type="PANTHER" id="PTHR33542">
    <property type="entry name" value="SIROHYDROCHLORIN FERROCHELATASE, CHLOROPLASTIC"/>
    <property type="match status" value="1"/>
</dbReference>
<dbReference type="Pfam" id="PF01903">
    <property type="entry name" value="CbiX"/>
    <property type="match status" value="1"/>
</dbReference>
<gene>
    <name evidence="3" type="ORF">A1355_08915</name>
</gene>
<evidence type="ECO:0000313" key="3">
    <source>
        <dbReference type="EMBL" id="OAI16864.1"/>
    </source>
</evidence>
<sequence>MNTHLLLVAHGSRLEQANDEIRRLADTLAIGSRYAGVACAFLEIAEPSISDGLRRQIAAGARRIVVLPYFLAAGRHVGIDIPAQVEGMRCQAPEVEILIAEHLGSAAAMRPVLLDLAFDCLGELS</sequence>
<comment type="caution">
    <text evidence="3">The sequence shown here is derived from an EMBL/GenBank/DDBJ whole genome shotgun (WGS) entry which is preliminary data.</text>
</comment>
<dbReference type="GO" id="GO:0016829">
    <property type="term" value="F:lyase activity"/>
    <property type="evidence" value="ECO:0007669"/>
    <property type="project" value="UniProtKB-KW"/>
</dbReference>